<gene>
    <name evidence="1" type="ORF">MATL_G00226700</name>
</gene>
<dbReference type="Pfam" id="PF15001">
    <property type="entry name" value="AP-5_subunit_s1"/>
    <property type="match status" value="1"/>
</dbReference>
<name>A0A9D3PFD0_MEGAT</name>
<sequence>MTERLSRHSLTVNDYISQNESTLEEEQEAKSVGLTCTSQDEALRDSMLNRIKGAMVHCFLIHTLCPIGALSAGGSRVLFSHVFGPEDTVVSAPDRDLGPEERRLLQKEKLAVVARQVQSACALLREAAGRPATEVGLGEELVALQEAESGVLRLATGDPFPREHSVLWLAVQALSFTLVCEPHENLLLAEGTLRSLARHCLENLRMLGPGSEVLLKSDRIEALLHRLLPHGQLLFLNHRFTQSLEKSWLHTWPNEHDVRWGQTLRPHPSDH</sequence>
<dbReference type="InterPro" id="IPR029392">
    <property type="entry name" value="AP-5_subunit_s1"/>
</dbReference>
<dbReference type="GO" id="GO:0005770">
    <property type="term" value="C:late endosome"/>
    <property type="evidence" value="ECO:0007669"/>
    <property type="project" value="TreeGrafter"/>
</dbReference>
<proteinExistence type="predicted"/>
<comment type="caution">
    <text evidence="1">The sequence shown here is derived from an EMBL/GenBank/DDBJ whole genome shotgun (WGS) entry which is preliminary data.</text>
</comment>
<dbReference type="GO" id="GO:0030119">
    <property type="term" value="C:AP-type membrane coat adaptor complex"/>
    <property type="evidence" value="ECO:0007669"/>
    <property type="project" value="InterPro"/>
</dbReference>
<dbReference type="AlphaFoldDB" id="A0A9D3PFD0"/>
<dbReference type="GO" id="GO:0005764">
    <property type="term" value="C:lysosome"/>
    <property type="evidence" value="ECO:0007669"/>
    <property type="project" value="TreeGrafter"/>
</dbReference>
<protein>
    <recommendedName>
        <fullName evidence="3">AP-5 complex subunit sigma-1</fullName>
    </recommendedName>
</protein>
<dbReference type="EMBL" id="JAFDVH010000020">
    <property type="protein sequence ID" value="KAG7459007.1"/>
    <property type="molecule type" value="Genomic_DNA"/>
</dbReference>
<keyword evidence="2" id="KW-1185">Reference proteome</keyword>
<evidence type="ECO:0000313" key="2">
    <source>
        <dbReference type="Proteomes" id="UP001046870"/>
    </source>
</evidence>
<dbReference type="Proteomes" id="UP001046870">
    <property type="component" value="Chromosome 20"/>
</dbReference>
<dbReference type="GO" id="GO:0000724">
    <property type="term" value="P:double-strand break repair via homologous recombination"/>
    <property type="evidence" value="ECO:0007669"/>
    <property type="project" value="InterPro"/>
</dbReference>
<accession>A0A9D3PFD0</accession>
<dbReference type="GO" id="GO:0016197">
    <property type="term" value="P:endosomal transport"/>
    <property type="evidence" value="ECO:0007669"/>
    <property type="project" value="InterPro"/>
</dbReference>
<evidence type="ECO:0008006" key="3">
    <source>
        <dbReference type="Google" id="ProtNLM"/>
    </source>
</evidence>
<dbReference type="PANTHER" id="PTHR16120">
    <property type="entry name" value="AP-5 COMPLEX SUBUNIT SIGMA-1"/>
    <property type="match status" value="1"/>
</dbReference>
<organism evidence="1 2">
    <name type="scientific">Megalops atlanticus</name>
    <name type="common">Tarpon</name>
    <name type="synonym">Clupea gigantea</name>
    <dbReference type="NCBI Taxonomy" id="7932"/>
    <lineage>
        <taxon>Eukaryota</taxon>
        <taxon>Metazoa</taxon>
        <taxon>Chordata</taxon>
        <taxon>Craniata</taxon>
        <taxon>Vertebrata</taxon>
        <taxon>Euteleostomi</taxon>
        <taxon>Actinopterygii</taxon>
        <taxon>Neopterygii</taxon>
        <taxon>Teleostei</taxon>
        <taxon>Elopiformes</taxon>
        <taxon>Megalopidae</taxon>
        <taxon>Megalops</taxon>
    </lineage>
</organism>
<dbReference type="GO" id="GO:0005829">
    <property type="term" value="C:cytosol"/>
    <property type="evidence" value="ECO:0007669"/>
    <property type="project" value="TreeGrafter"/>
</dbReference>
<dbReference type="OrthoDB" id="370698at2759"/>
<dbReference type="PANTHER" id="PTHR16120:SF0">
    <property type="entry name" value="AP-5 COMPLEX SUBUNIT SIGMA-1"/>
    <property type="match status" value="1"/>
</dbReference>
<reference evidence="1" key="1">
    <citation type="submission" date="2021-01" db="EMBL/GenBank/DDBJ databases">
        <authorList>
            <person name="Zahm M."/>
            <person name="Roques C."/>
            <person name="Cabau C."/>
            <person name="Klopp C."/>
            <person name="Donnadieu C."/>
            <person name="Jouanno E."/>
            <person name="Lampietro C."/>
            <person name="Louis A."/>
            <person name="Herpin A."/>
            <person name="Echchiki A."/>
            <person name="Berthelot C."/>
            <person name="Parey E."/>
            <person name="Roest-Crollius H."/>
            <person name="Braasch I."/>
            <person name="Postlethwait J."/>
            <person name="Bobe J."/>
            <person name="Montfort J."/>
            <person name="Bouchez O."/>
            <person name="Begum T."/>
            <person name="Mejri S."/>
            <person name="Adams A."/>
            <person name="Chen W.-J."/>
            <person name="Guiguen Y."/>
        </authorList>
    </citation>
    <scope>NUCLEOTIDE SEQUENCE</scope>
    <source>
        <strain evidence="1">YG-15Mar2019-1</strain>
        <tissue evidence="1">Brain</tissue>
    </source>
</reference>
<evidence type="ECO:0000313" key="1">
    <source>
        <dbReference type="EMBL" id="KAG7459007.1"/>
    </source>
</evidence>